<accession>A0ABV4AKI9</accession>
<dbReference type="PANTHER" id="PTHR10983:SF16">
    <property type="entry name" value="LYSOCARDIOLIPIN ACYLTRANSFERASE 1"/>
    <property type="match status" value="1"/>
</dbReference>
<evidence type="ECO:0000313" key="4">
    <source>
        <dbReference type="Proteomes" id="UP001562065"/>
    </source>
</evidence>
<dbReference type="Pfam" id="PF01553">
    <property type="entry name" value="Acyltransferase"/>
    <property type="match status" value="1"/>
</dbReference>
<feature type="transmembrane region" description="Helical" evidence="1">
    <location>
        <begin position="6"/>
        <end position="31"/>
    </location>
</feature>
<keyword evidence="1" id="KW-0812">Transmembrane</keyword>
<organism evidence="3 4">
    <name type="scientific">Isoalcanivorax beigongshangi</name>
    <dbReference type="NCBI Taxonomy" id="3238810"/>
    <lineage>
        <taxon>Bacteria</taxon>
        <taxon>Pseudomonadati</taxon>
        <taxon>Pseudomonadota</taxon>
        <taxon>Gammaproteobacteria</taxon>
        <taxon>Oceanospirillales</taxon>
        <taxon>Alcanivoracaceae</taxon>
        <taxon>Isoalcanivorax</taxon>
    </lineage>
</organism>
<reference evidence="3 4" key="1">
    <citation type="submission" date="2024-07" db="EMBL/GenBank/DDBJ databases">
        <authorList>
            <person name="Ren Q."/>
        </authorList>
    </citation>
    <scope>NUCLEOTIDE SEQUENCE [LARGE SCALE GENOMIC DNA]</scope>
    <source>
        <strain evidence="3 4">REN37</strain>
    </source>
</reference>
<evidence type="ECO:0000313" key="3">
    <source>
        <dbReference type="EMBL" id="MEY1662205.1"/>
    </source>
</evidence>
<dbReference type="NCBIfam" id="NF010621">
    <property type="entry name" value="PRK14014.1"/>
    <property type="match status" value="1"/>
</dbReference>
<evidence type="ECO:0000259" key="2">
    <source>
        <dbReference type="SMART" id="SM00563"/>
    </source>
</evidence>
<dbReference type="PANTHER" id="PTHR10983">
    <property type="entry name" value="1-ACYLGLYCEROL-3-PHOSPHATE ACYLTRANSFERASE-RELATED"/>
    <property type="match status" value="1"/>
</dbReference>
<keyword evidence="1" id="KW-1133">Transmembrane helix</keyword>
<dbReference type="RefSeq" id="WP_369455444.1">
    <property type="nucleotide sequence ID" value="NZ_JBGCUO010000001.1"/>
</dbReference>
<dbReference type="InterPro" id="IPR002123">
    <property type="entry name" value="Plipid/glycerol_acylTrfase"/>
</dbReference>
<proteinExistence type="predicted"/>
<dbReference type="SMART" id="SM00563">
    <property type="entry name" value="PlsC"/>
    <property type="match status" value="1"/>
</dbReference>
<keyword evidence="3" id="KW-0808">Transferase</keyword>
<evidence type="ECO:0000256" key="1">
    <source>
        <dbReference type="SAM" id="Phobius"/>
    </source>
</evidence>
<keyword evidence="4" id="KW-1185">Reference proteome</keyword>
<gene>
    <name evidence="3" type="ORF">AB5I84_08600</name>
</gene>
<dbReference type="SUPFAM" id="SSF69593">
    <property type="entry name" value="Glycerol-3-phosphate (1)-acyltransferase"/>
    <property type="match status" value="1"/>
</dbReference>
<dbReference type="GO" id="GO:0016746">
    <property type="term" value="F:acyltransferase activity"/>
    <property type="evidence" value="ECO:0007669"/>
    <property type="project" value="UniProtKB-KW"/>
</dbReference>
<sequence length="298" mass="33645">MNVLHAIRAGLALTLIAINTVLLCIPLYLLTLVKLALRSPRAQVTLSRALVAIAETWMSINNAIITVISLTPVTLEGAEGLSKKDWYLVTANHQSWADILVLQRVFNRRIPMLKFFLKQDLIKVPVLGHAWWALDFPFMQRHSRAELEKNPELRHQDLEATRRACAKFAHFPTSVMNFFEGTRFDQAKHDQQQSPYRHLLKPKAGGTAFALHAMGGKLGTLLDVTILYPRNRPRTLTAFLGGAMSKVEVIVVQRPIPAWAAQGDYDGDAEFRARFQAWISDMWAEKDALIEARQNRSA</sequence>
<dbReference type="CDD" id="cd07990">
    <property type="entry name" value="LPLAT_LCLAT1-like"/>
    <property type="match status" value="1"/>
</dbReference>
<dbReference type="EC" id="2.3.-.-" evidence="3"/>
<keyword evidence="1" id="KW-0472">Membrane</keyword>
<dbReference type="Proteomes" id="UP001562065">
    <property type="component" value="Unassembled WGS sequence"/>
</dbReference>
<feature type="domain" description="Phospholipid/glycerol acyltransferase" evidence="2">
    <location>
        <begin position="87"/>
        <end position="229"/>
    </location>
</feature>
<comment type="caution">
    <text evidence="3">The sequence shown here is derived from an EMBL/GenBank/DDBJ whole genome shotgun (WGS) entry which is preliminary data.</text>
</comment>
<dbReference type="EMBL" id="JBGCUO010000001">
    <property type="protein sequence ID" value="MEY1662205.1"/>
    <property type="molecule type" value="Genomic_DNA"/>
</dbReference>
<name>A0ABV4AKI9_9GAMM</name>
<protein>
    <submittedName>
        <fullName evidence="3">Acyltransferase</fullName>
        <ecNumber evidence="3">2.3.-.-</ecNumber>
    </submittedName>
</protein>
<keyword evidence="3" id="KW-0012">Acyltransferase</keyword>